<proteinExistence type="inferred from homology"/>
<feature type="transmembrane region" description="Helical" evidence="9">
    <location>
        <begin position="421"/>
        <end position="445"/>
    </location>
</feature>
<dbReference type="Pfam" id="PF00209">
    <property type="entry name" value="SNF"/>
    <property type="match status" value="2"/>
</dbReference>
<evidence type="ECO:0000256" key="2">
    <source>
        <dbReference type="ARBA" id="ARBA00006459"/>
    </source>
</evidence>
<evidence type="ECO:0000256" key="9">
    <source>
        <dbReference type="SAM" id="Phobius"/>
    </source>
</evidence>
<evidence type="ECO:0000313" key="10">
    <source>
        <dbReference type="Proteomes" id="UP000694941"/>
    </source>
</evidence>
<keyword evidence="4 8" id="KW-0812">Transmembrane</keyword>
<keyword evidence="3 8" id="KW-0813">Transport</keyword>
<evidence type="ECO:0000256" key="3">
    <source>
        <dbReference type="ARBA" id="ARBA00022448"/>
    </source>
</evidence>
<evidence type="ECO:0000256" key="6">
    <source>
        <dbReference type="ARBA" id="ARBA00022989"/>
    </source>
</evidence>
<protein>
    <recommendedName>
        <fullName evidence="8">Transporter</fullName>
    </recommendedName>
</protein>
<evidence type="ECO:0000256" key="4">
    <source>
        <dbReference type="ARBA" id="ARBA00022692"/>
    </source>
</evidence>
<dbReference type="InterPro" id="IPR000175">
    <property type="entry name" value="Na/ntran_symport"/>
</dbReference>
<feature type="transmembrane region" description="Helical" evidence="9">
    <location>
        <begin position="486"/>
        <end position="506"/>
    </location>
</feature>
<evidence type="ECO:0000256" key="5">
    <source>
        <dbReference type="ARBA" id="ARBA00022847"/>
    </source>
</evidence>
<sequence length="507" mass="57984">MMEEDKTSSDKNELSLQNDEHVGIRNSTTCLTNSTNEKREIWTSQVEFFLSCLGYAVGLGNVWRFPYLCYRHGGGAFLIPYAFMMTFCGLPLFFLELSLGQFHGKGPNIVFHHLIPIFHGLGYAMLVLTFLVALYYNMIIAWTFFFTFASFTSQLGWEFCGNEWNTIACYNKDQNDECEERNMTYWNNTCYSVEEYCNGIVNFSYANITHCVQLSTTSFNESVYVSAIKATKRVSPSEDYYRKTGEQRLRLIAGVVYFTALFPYVVLVILLVRGVTLDGAADGIYFYIVPKWEKLSDPKCNVGRRNKYQQQIIKWFKKDAVVIALANCCTSVFAGFVIFSILGFMAYTLDVRVEDVVDSGQGLAFIAYPQAVTKLPISPLWAFLFFFMLITLGLDSQFTMCETLITAIQDEWPVLRSSKSWVVIVTCSICFLLGLPMCARGGVYLFTMLDWYSASWSLLLIGLLECVVLSWMYGINSYLNNVKQMIGYRPNIFWFTTWLIITPVIII</sequence>
<feature type="transmembrane region" description="Helical" evidence="9">
    <location>
        <begin position="251"/>
        <end position="272"/>
    </location>
</feature>
<dbReference type="PANTHER" id="PTHR11616">
    <property type="entry name" value="SODIUM/CHLORIDE DEPENDENT TRANSPORTER"/>
    <property type="match status" value="1"/>
</dbReference>
<keyword evidence="6 9" id="KW-1133">Transmembrane helix</keyword>
<evidence type="ECO:0000256" key="1">
    <source>
        <dbReference type="ARBA" id="ARBA00004141"/>
    </source>
</evidence>
<dbReference type="Proteomes" id="UP000694941">
    <property type="component" value="Unplaced"/>
</dbReference>
<feature type="non-terminal residue" evidence="11">
    <location>
        <position position="507"/>
    </location>
</feature>
<evidence type="ECO:0000313" key="11">
    <source>
        <dbReference type="RefSeq" id="XP_022256388.1"/>
    </source>
</evidence>
<name>A0ABM1TKI2_LIMPO</name>
<comment type="similarity">
    <text evidence="2 8">Belongs to the sodium:neurotransmitter symporter (SNF) (TC 2.A.22) family.</text>
</comment>
<dbReference type="GeneID" id="106472070"/>
<evidence type="ECO:0000256" key="7">
    <source>
        <dbReference type="ARBA" id="ARBA00023136"/>
    </source>
</evidence>
<feature type="transmembrane region" description="Helical" evidence="9">
    <location>
        <begin position="451"/>
        <end position="474"/>
    </location>
</feature>
<dbReference type="PROSITE" id="PS00610">
    <property type="entry name" value="NA_NEUROTRAN_SYMP_1"/>
    <property type="match status" value="1"/>
</dbReference>
<reference evidence="11" key="1">
    <citation type="submission" date="2025-08" db="UniProtKB">
        <authorList>
            <consortium name="RefSeq"/>
        </authorList>
    </citation>
    <scope>IDENTIFICATION</scope>
    <source>
        <tissue evidence="11">Muscle</tissue>
    </source>
</reference>
<keyword evidence="7 9" id="KW-0472">Membrane</keyword>
<comment type="subcellular location">
    <subcellularLocation>
        <location evidence="1">Membrane</location>
        <topology evidence="1">Multi-pass membrane protein</topology>
    </subcellularLocation>
</comment>
<keyword evidence="5 8" id="KW-0769">Symport</keyword>
<dbReference type="InterPro" id="IPR037272">
    <property type="entry name" value="SNS_sf"/>
</dbReference>
<dbReference type="RefSeq" id="XP_022256388.1">
    <property type="nucleotide sequence ID" value="XM_022400680.1"/>
</dbReference>
<feature type="transmembrane region" description="Helical" evidence="9">
    <location>
        <begin position="320"/>
        <end position="347"/>
    </location>
</feature>
<feature type="transmembrane region" description="Helical" evidence="9">
    <location>
        <begin position="380"/>
        <end position="400"/>
    </location>
</feature>
<gene>
    <name evidence="11" type="primary">LOC106472070</name>
</gene>
<dbReference type="SUPFAM" id="SSF161070">
    <property type="entry name" value="SNF-like"/>
    <property type="match status" value="1"/>
</dbReference>
<dbReference type="PANTHER" id="PTHR11616:SF240">
    <property type="entry name" value="BLOATED TUBULES, ISOFORM B-RELATED"/>
    <property type="match status" value="1"/>
</dbReference>
<organism evidence="10 11">
    <name type="scientific">Limulus polyphemus</name>
    <name type="common">Atlantic horseshoe crab</name>
    <dbReference type="NCBI Taxonomy" id="6850"/>
    <lineage>
        <taxon>Eukaryota</taxon>
        <taxon>Metazoa</taxon>
        <taxon>Ecdysozoa</taxon>
        <taxon>Arthropoda</taxon>
        <taxon>Chelicerata</taxon>
        <taxon>Merostomata</taxon>
        <taxon>Xiphosura</taxon>
        <taxon>Limulidae</taxon>
        <taxon>Limulus</taxon>
    </lineage>
</organism>
<feature type="transmembrane region" description="Helical" evidence="9">
    <location>
        <begin position="120"/>
        <end position="145"/>
    </location>
</feature>
<dbReference type="PROSITE" id="PS50267">
    <property type="entry name" value="NA_NEUROTRAN_SYMP_3"/>
    <property type="match status" value="1"/>
</dbReference>
<keyword evidence="10" id="KW-1185">Reference proteome</keyword>
<feature type="transmembrane region" description="Helical" evidence="9">
    <location>
        <begin position="78"/>
        <end position="99"/>
    </location>
</feature>
<accession>A0ABM1TKI2</accession>
<dbReference type="PRINTS" id="PR00176">
    <property type="entry name" value="NANEUSMPORT"/>
</dbReference>
<evidence type="ECO:0000256" key="8">
    <source>
        <dbReference type="RuleBase" id="RU003732"/>
    </source>
</evidence>